<dbReference type="SUPFAM" id="SSF48464">
    <property type="entry name" value="ENTH/VHS domain"/>
    <property type="match status" value="1"/>
</dbReference>
<dbReference type="InterPro" id="IPR008942">
    <property type="entry name" value="ENTH_VHS"/>
</dbReference>
<comment type="similarity">
    <text evidence="3">Belongs to the epsin family.</text>
</comment>
<dbReference type="CDD" id="cd03571">
    <property type="entry name" value="ENTH"/>
    <property type="match status" value="1"/>
</dbReference>
<evidence type="ECO:0000256" key="6">
    <source>
        <dbReference type="SAM" id="MobiDB-lite"/>
    </source>
</evidence>
<evidence type="ECO:0000313" key="9">
    <source>
        <dbReference type="Proteomes" id="UP000006727"/>
    </source>
</evidence>
<proteinExistence type="inferred from homology"/>
<feature type="domain" description="ENTH" evidence="7">
    <location>
        <begin position="52"/>
        <end position="184"/>
    </location>
</feature>
<evidence type="ECO:0000256" key="2">
    <source>
        <dbReference type="ARBA" id="ARBA00004555"/>
    </source>
</evidence>
<dbReference type="PROSITE" id="PS50942">
    <property type="entry name" value="ENTH"/>
    <property type="match status" value="1"/>
</dbReference>
<evidence type="ECO:0000256" key="1">
    <source>
        <dbReference type="ARBA" id="ARBA00004132"/>
    </source>
</evidence>
<evidence type="ECO:0000256" key="5">
    <source>
        <dbReference type="ARBA" id="ARBA00023329"/>
    </source>
</evidence>
<feature type="region of interest" description="Disordered" evidence="6">
    <location>
        <begin position="387"/>
        <end position="418"/>
    </location>
</feature>
<comment type="subcellular location">
    <subcellularLocation>
        <location evidence="1">Cytoplasmic vesicle</location>
        <location evidence="1">Clathrin-coated vesicle</location>
    </subcellularLocation>
    <subcellularLocation>
        <location evidence="2">Golgi apparatus</location>
    </subcellularLocation>
</comment>
<dbReference type="EnsemblPlants" id="Pp3c6_20830V3.3">
    <property type="protein sequence ID" value="Pp3c6_20830V3.3"/>
    <property type="gene ID" value="Pp3c6_20830"/>
</dbReference>
<dbReference type="GeneID" id="112283627"/>
<dbReference type="SMART" id="SM00273">
    <property type="entry name" value="ENTH"/>
    <property type="match status" value="1"/>
</dbReference>
<dbReference type="PANTHER" id="PTHR12276">
    <property type="entry name" value="EPSIN/ENT-RELATED"/>
    <property type="match status" value="1"/>
</dbReference>
<evidence type="ECO:0000259" key="7">
    <source>
        <dbReference type="PROSITE" id="PS50942"/>
    </source>
</evidence>
<dbReference type="EMBL" id="ABEU02000006">
    <property type="status" value="NOT_ANNOTATED_CDS"/>
    <property type="molecule type" value="Genomic_DNA"/>
</dbReference>
<dbReference type="Gramene" id="Pp3c6_20830V3.3">
    <property type="protein sequence ID" value="Pp3c6_20830V3.3"/>
    <property type="gene ID" value="Pp3c6_20830"/>
</dbReference>
<protein>
    <recommendedName>
        <fullName evidence="7">ENTH domain-containing protein</fullName>
    </recommendedName>
</protein>
<gene>
    <name evidence="8" type="primary">LOC112283627</name>
</gene>
<organism evidence="8 9">
    <name type="scientific">Physcomitrium patens</name>
    <name type="common">Spreading-leaved earth moss</name>
    <name type="synonym">Physcomitrella patens</name>
    <dbReference type="NCBI Taxonomy" id="3218"/>
    <lineage>
        <taxon>Eukaryota</taxon>
        <taxon>Viridiplantae</taxon>
        <taxon>Streptophyta</taxon>
        <taxon>Embryophyta</taxon>
        <taxon>Bryophyta</taxon>
        <taxon>Bryophytina</taxon>
        <taxon>Bryopsida</taxon>
        <taxon>Funariidae</taxon>
        <taxon>Funariales</taxon>
        <taxon>Funariaceae</taxon>
        <taxon>Physcomitrium</taxon>
    </lineage>
</organism>
<keyword evidence="4" id="KW-0333">Golgi apparatus</keyword>
<reference evidence="8" key="3">
    <citation type="submission" date="2020-12" db="UniProtKB">
        <authorList>
            <consortium name="EnsemblPlants"/>
        </authorList>
    </citation>
    <scope>IDENTIFICATION</scope>
</reference>
<dbReference type="RefSeq" id="XP_024378367.1">
    <property type="nucleotide sequence ID" value="XM_024522599.2"/>
</dbReference>
<accession>A0A7I4E284</accession>
<dbReference type="Proteomes" id="UP000006727">
    <property type="component" value="Chromosome 6"/>
</dbReference>
<dbReference type="Gene3D" id="1.25.40.90">
    <property type="match status" value="1"/>
</dbReference>
<dbReference type="FunFam" id="1.25.40.90:FF:000006">
    <property type="entry name" value="Clathrin interactor 1"/>
    <property type="match status" value="1"/>
</dbReference>
<sequence>MNQATLVKNLVDARETLCKIDRVRHGGFDLSAMDLKKVLDQTVREFKREVNKKVLKVPEIELKVCEATSNEPWGPHGAIMGDIAQATRNFQDYHMIMGVLWKRLHDSGKNWRHVYKSLAVMEYLIANGAERVIDELREQAYQIQVLLDFQHIEPNGKDQGINVRKKAESLLALINDPGKIRELQQKAAANRDKYRGLSNTGMSFKPSSYLSTSGSYSDKENERYGGGSSVNAQKDDEVHKEDQRESNRDEMNDGREHHEGYVSSKVGDRKSDKSSAEGDMNLDLDDCRSYSRCSASKGVVSAVMRAHTNLLQASTGPTPEVPPSTSSRGLFFTIKSTVDDSNDFDPRGTSRPSVPVAKHEMFTQHSRNAALEDLFTDVEFQASFPPIAAPLSENGSEHGYPSRPHAHCQASTPSPLQPPPSEKIITNNEFQPFAPVFPESSADSIIGGKSFEHFNPPFASLESQKPHTRESVNEGFYPLSDHPNKFNSRLACQLEQTASGSSTKTMTDDMDLFGSFNPFCTKPHVLAGNEEALQLQPQTNPFLSTTSSSAFWNDPLITSLVDFSIAPGQKKDQNPPLSMNEIGFNMAASGSSAPRPSSLLLSATTLTQGRAHVSNIMGPGSFITDIPKPSG</sequence>
<evidence type="ECO:0000256" key="3">
    <source>
        <dbReference type="ARBA" id="ARBA00010130"/>
    </source>
</evidence>
<keyword evidence="9" id="KW-1185">Reference proteome</keyword>
<evidence type="ECO:0000256" key="4">
    <source>
        <dbReference type="ARBA" id="ARBA00023034"/>
    </source>
</evidence>
<dbReference type="Pfam" id="PF01417">
    <property type="entry name" value="ENTH"/>
    <property type="match status" value="1"/>
</dbReference>
<name>A0A7I4E284_PHYPA</name>
<dbReference type="GO" id="GO:0005794">
    <property type="term" value="C:Golgi apparatus"/>
    <property type="evidence" value="ECO:0007669"/>
    <property type="project" value="UniProtKB-SubCell"/>
</dbReference>
<dbReference type="PANTHER" id="PTHR12276:SF45">
    <property type="entry name" value="CLATHRIN INTERACTOR 1"/>
    <property type="match status" value="1"/>
</dbReference>
<dbReference type="AlphaFoldDB" id="A0A7I4E284"/>
<feature type="compositionally biased region" description="Basic and acidic residues" evidence="6">
    <location>
        <begin position="233"/>
        <end position="276"/>
    </location>
</feature>
<evidence type="ECO:0000313" key="8">
    <source>
        <dbReference type="EnsemblPlants" id="Pp3c6_20830V3.3"/>
    </source>
</evidence>
<reference evidence="8 9" key="2">
    <citation type="journal article" date="2018" name="Plant J.">
        <title>The Physcomitrella patens chromosome-scale assembly reveals moss genome structure and evolution.</title>
        <authorList>
            <person name="Lang D."/>
            <person name="Ullrich K.K."/>
            <person name="Murat F."/>
            <person name="Fuchs J."/>
            <person name="Jenkins J."/>
            <person name="Haas F.B."/>
            <person name="Piednoel M."/>
            <person name="Gundlach H."/>
            <person name="Van Bel M."/>
            <person name="Meyberg R."/>
            <person name="Vives C."/>
            <person name="Morata J."/>
            <person name="Symeonidi A."/>
            <person name="Hiss M."/>
            <person name="Muchero W."/>
            <person name="Kamisugi Y."/>
            <person name="Saleh O."/>
            <person name="Blanc G."/>
            <person name="Decker E.L."/>
            <person name="van Gessel N."/>
            <person name="Grimwood J."/>
            <person name="Hayes R.D."/>
            <person name="Graham S.W."/>
            <person name="Gunter L.E."/>
            <person name="McDaniel S.F."/>
            <person name="Hoernstein S.N.W."/>
            <person name="Larsson A."/>
            <person name="Li F.W."/>
            <person name="Perroud P.F."/>
            <person name="Phillips J."/>
            <person name="Ranjan P."/>
            <person name="Rokshar D.S."/>
            <person name="Rothfels C.J."/>
            <person name="Schneider L."/>
            <person name="Shu S."/>
            <person name="Stevenson D.W."/>
            <person name="Thummler F."/>
            <person name="Tillich M."/>
            <person name="Villarreal Aguilar J.C."/>
            <person name="Widiez T."/>
            <person name="Wong G.K."/>
            <person name="Wymore A."/>
            <person name="Zhang Y."/>
            <person name="Zimmer A.D."/>
            <person name="Quatrano R.S."/>
            <person name="Mayer K.F.X."/>
            <person name="Goodstein D."/>
            <person name="Casacuberta J.M."/>
            <person name="Vandepoele K."/>
            <person name="Reski R."/>
            <person name="Cuming A.C."/>
            <person name="Tuskan G.A."/>
            <person name="Maumus F."/>
            <person name="Salse J."/>
            <person name="Schmutz J."/>
            <person name="Rensing S.A."/>
        </authorList>
    </citation>
    <scope>NUCLEOTIDE SEQUENCE [LARGE SCALE GENOMIC DNA]</scope>
    <source>
        <strain evidence="8 9">cv. Gransden 2004</strain>
    </source>
</reference>
<keyword evidence="5" id="KW-0968">Cytoplasmic vesicle</keyword>
<dbReference type="GO" id="GO:0030136">
    <property type="term" value="C:clathrin-coated vesicle"/>
    <property type="evidence" value="ECO:0007669"/>
    <property type="project" value="UniProtKB-SubCell"/>
</dbReference>
<dbReference type="InterPro" id="IPR013809">
    <property type="entry name" value="ENTH"/>
</dbReference>
<feature type="region of interest" description="Disordered" evidence="6">
    <location>
        <begin position="208"/>
        <end position="283"/>
    </location>
</feature>
<reference evidence="8 9" key="1">
    <citation type="journal article" date="2008" name="Science">
        <title>The Physcomitrella genome reveals evolutionary insights into the conquest of land by plants.</title>
        <authorList>
            <person name="Rensing S."/>
            <person name="Lang D."/>
            <person name="Zimmer A."/>
            <person name="Terry A."/>
            <person name="Salamov A."/>
            <person name="Shapiro H."/>
            <person name="Nishiyama T."/>
            <person name="Perroud P.-F."/>
            <person name="Lindquist E."/>
            <person name="Kamisugi Y."/>
            <person name="Tanahashi T."/>
            <person name="Sakakibara K."/>
            <person name="Fujita T."/>
            <person name="Oishi K."/>
            <person name="Shin-I T."/>
            <person name="Kuroki Y."/>
            <person name="Toyoda A."/>
            <person name="Suzuki Y."/>
            <person name="Hashimoto A."/>
            <person name="Yamaguchi K."/>
            <person name="Sugano A."/>
            <person name="Kohara Y."/>
            <person name="Fujiyama A."/>
            <person name="Anterola A."/>
            <person name="Aoki S."/>
            <person name="Ashton N."/>
            <person name="Barbazuk W.B."/>
            <person name="Barker E."/>
            <person name="Bennetzen J."/>
            <person name="Bezanilla M."/>
            <person name="Blankenship R."/>
            <person name="Cho S.H."/>
            <person name="Dutcher S."/>
            <person name="Estelle M."/>
            <person name="Fawcett J.A."/>
            <person name="Gundlach H."/>
            <person name="Hanada K."/>
            <person name="Heyl A."/>
            <person name="Hicks K.A."/>
            <person name="Hugh J."/>
            <person name="Lohr M."/>
            <person name="Mayer K."/>
            <person name="Melkozernov A."/>
            <person name="Murata T."/>
            <person name="Nelson D."/>
            <person name="Pils B."/>
            <person name="Prigge M."/>
            <person name="Reiss B."/>
            <person name="Renner T."/>
            <person name="Rombauts S."/>
            <person name="Rushton P."/>
            <person name="Sanderfoot A."/>
            <person name="Schween G."/>
            <person name="Shiu S.-H."/>
            <person name="Stueber K."/>
            <person name="Theodoulou F.L."/>
            <person name="Tu H."/>
            <person name="Van de Peer Y."/>
            <person name="Verrier P.J."/>
            <person name="Waters E."/>
            <person name="Wood A."/>
            <person name="Yang L."/>
            <person name="Cove D."/>
            <person name="Cuming A."/>
            <person name="Hasebe M."/>
            <person name="Lucas S."/>
            <person name="Mishler D.B."/>
            <person name="Reski R."/>
            <person name="Grigoriev I."/>
            <person name="Quatrano R.S."/>
            <person name="Boore J.L."/>
        </authorList>
    </citation>
    <scope>NUCLEOTIDE SEQUENCE [LARGE SCALE GENOMIC DNA]</scope>
    <source>
        <strain evidence="8 9">cv. Gransden 2004</strain>
    </source>
</reference>